<evidence type="ECO:0000313" key="14">
    <source>
        <dbReference type="RefSeq" id="XP_015963971.1"/>
    </source>
</evidence>
<dbReference type="GO" id="GO:0003700">
    <property type="term" value="F:DNA-binding transcription factor activity"/>
    <property type="evidence" value="ECO:0007669"/>
    <property type="project" value="InterPro"/>
</dbReference>
<dbReference type="GO" id="GO:0005634">
    <property type="term" value="C:nucleus"/>
    <property type="evidence" value="ECO:0007669"/>
    <property type="project" value="UniProtKB-SubCell"/>
</dbReference>
<dbReference type="SMART" id="SM00415">
    <property type="entry name" value="HSF"/>
    <property type="match status" value="1"/>
</dbReference>
<feature type="compositionally biased region" description="Low complexity" evidence="11">
    <location>
        <begin position="119"/>
        <end position="154"/>
    </location>
</feature>
<reference evidence="13" key="1">
    <citation type="journal article" date="2016" name="Nat. Genet.">
        <title>The genome sequences of Arachis duranensis and Arachis ipaensis, the diploid ancestors of cultivated peanut.</title>
        <authorList>
            <person name="Bertioli D.J."/>
            <person name="Cannon S.B."/>
            <person name="Froenicke L."/>
            <person name="Huang G."/>
            <person name="Farmer A.D."/>
            <person name="Cannon E.K."/>
            <person name="Liu X."/>
            <person name="Gao D."/>
            <person name="Clevenger J."/>
            <person name="Dash S."/>
            <person name="Ren L."/>
            <person name="Moretzsohn M.C."/>
            <person name="Shirasawa K."/>
            <person name="Huang W."/>
            <person name="Vidigal B."/>
            <person name="Abernathy B."/>
            <person name="Chu Y."/>
            <person name="Niederhuth C.E."/>
            <person name="Umale P."/>
            <person name="Araujo A.C."/>
            <person name="Kozik A."/>
            <person name="Kim K.D."/>
            <person name="Burow M.D."/>
            <person name="Varshney R.K."/>
            <person name="Wang X."/>
            <person name="Zhang X."/>
            <person name="Barkley N."/>
            <person name="Guimaraes P.M."/>
            <person name="Isobe S."/>
            <person name="Guo B."/>
            <person name="Liao B."/>
            <person name="Stalker H.T."/>
            <person name="Schmitz R.J."/>
            <person name="Scheffler B.E."/>
            <person name="Leal-Bertioli S.C."/>
            <person name="Xun X."/>
            <person name="Jackson S.A."/>
            <person name="Michelmore R."/>
            <person name="Ozias-Akins P."/>
        </authorList>
    </citation>
    <scope>NUCLEOTIDE SEQUENCE [LARGE SCALE GENOMIC DNA]</scope>
    <source>
        <strain evidence="13">cv. V14167</strain>
    </source>
</reference>
<dbReference type="KEGG" id="adu:107487789"/>
<dbReference type="PROSITE" id="PS00434">
    <property type="entry name" value="HSF_DOMAIN"/>
    <property type="match status" value="1"/>
</dbReference>
<evidence type="ECO:0000256" key="8">
    <source>
        <dbReference type="ARBA" id="ARBA00023242"/>
    </source>
</evidence>
<evidence type="ECO:0000256" key="7">
    <source>
        <dbReference type="ARBA" id="ARBA00023163"/>
    </source>
</evidence>
<evidence type="ECO:0000256" key="1">
    <source>
        <dbReference type="ARBA" id="ARBA00004123"/>
    </source>
</evidence>
<accession>A0A6P4DCC9</accession>
<keyword evidence="5 14" id="KW-0346">Stress response</keyword>
<keyword evidence="8" id="KW-0539">Nucleus</keyword>
<keyword evidence="13" id="KW-1185">Reference proteome</keyword>
<feature type="compositionally biased region" description="Polar residues" evidence="11">
    <location>
        <begin position="284"/>
        <end position="293"/>
    </location>
</feature>
<comment type="subunit">
    <text evidence="2">Homotrimer.</text>
</comment>
<dbReference type="Gene3D" id="1.10.10.10">
    <property type="entry name" value="Winged helix-like DNA-binding domain superfamily/Winged helix DNA-binding domain"/>
    <property type="match status" value="1"/>
</dbReference>
<dbReference type="Proteomes" id="UP000515211">
    <property type="component" value="Chromosome 5"/>
</dbReference>
<feature type="compositionally biased region" description="Basic and acidic residues" evidence="11">
    <location>
        <begin position="258"/>
        <end position="269"/>
    </location>
</feature>
<feature type="coiled-coil region" evidence="10">
    <location>
        <begin position="162"/>
        <end position="189"/>
    </location>
</feature>
<comment type="similarity">
    <text evidence="9">Belongs to the HSF family.</text>
</comment>
<reference evidence="14" key="2">
    <citation type="submission" date="2025-08" db="UniProtKB">
        <authorList>
            <consortium name="RefSeq"/>
        </authorList>
    </citation>
    <scope>IDENTIFICATION</scope>
    <source>
        <tissue evidence="14">Whole plant</tissue>
    </source>
</reference>
<dbReference type="SUPFAM" id="SSF46785">
    <property type="entry name" value="Winged helix' DNA-binding domain"/>
    <property type="match status" value="1"/>
</dbReference>
<feature type="domain" description="HSF-type DNA-binding" evidence="12">
    <location>
        <begin position="49"/>
        <end position="73"/>
    </location>
</feature>
<keyword evidence="7" id="KW-0804">Transcription</keyword>
<feature type="region of interest" description="Disordered" evidence="11">
    <location>
        <begin position="258"/>
        <end position="296"/>
    </location>
</feature>
<keyword evidence="4" id="KW-0805">Transcription regulation</keyword>
<evidence type="ECO:0000256" key="3">
    <source>
        <dbReference type="ARBA" id="ARBA00022553"/>
    </source>
</evidence>
<name>A0A6P4DCC9_ARADU</name>
<dbReference type="RefSeq" id="XP_015963971.1">
    <property type="nucleotide sequence ID" value="XM_016108485.3"/>
</dbReference>
<dbReference type="GO" id="GO:0006357">
    <property type="term" value="P:regulation of transcription by RNA polymerase II"/>
    <property type="evidence" value="ECO:0007669"/>
    <property type="project" value="TreeGrafter"/>
</dbReference>
<dbReference type="AlphaFoldDB" id="A0A6P4DCC9"/>
<dbReference type="FunFam" id="1.10.10.10:FF:000037">
    <property type="entry name" value="Heat stress transcription factor B-4"/>
    <property type="match status" value="1"/>
</dbReference>
<sequence>MSQRSVPAPFLTKTYELVDDRATDDVISWSESGNTFVVWKHADFAKDLLPNYFKHNNFSSFVRQLNTYGFRKIVPDKWEFANEHFKRGQKELLTEIKRRKSAHPAPPPSGTEKSGGDGNSLLNSGGDDMGSSSTSSPDSKNPGSVETTTITTTTTPPPPHQCANLSSENEKLKKDNETLNCELARAKKQCDELVAFLRDCLKVCPDQINRIMRQGKCGSTRDPVQSDDTLVDDDEKQVGEAAGPSTLKLFGVWLKEEKPNNNHKREREGPMGFGGPPAKEMKKTTTTANSNSVVDFGGSNVKVMMKSSKVCS</sequence>
<evidence type="ECO:0000259" key="12">
    <source>
        <dbReference type="PROSITE" id="PS00434"/>
    </source>
</evidence>
<dbReference type="Pfam" id="PF00447">
    <property type="entry name" value="HSF_DNA-bind"/>
    <property type="match status" value="1"/>
</dbReference>
<dbReference type="PANTHER" id="PTHR10015">
    <property type="entry name" value="HEAT SHOCK TRANSCRIPTION FACTOR"/>
    <property type="match status" value="1"/>
</dbReference>
<keyword evidence="6" id="KW-0238">DNA-binding</keyword>
<dbReference type="PANTHER" id="PTHR10015:SF329">
    <property type="entry name" value="HEAT STRESS TRANSCRIPTION FACTOR B-1"/>
    <property type="match status" value="1"/>
</dbReference>
<dbReference type="InterPro" id="IPR036390">
    <property type="entry name" value="WH_DNA-bd_sf"/>
</dbReference>
<evidence type="ECO:0000256" key="6">
    <source>
        <dbReference type="ARBA" id="ARBA00023125"/>
    </source>
</evidence>
<dbReference type="InterPro" id="IPR000232">
    <property type="entry name" value="HSF_DNA-bd"/>
</dbReference>
<keyword evidence="3" id="KW-0597">Phosphoprotein</keyword>
<gene>
    <name evidence="14" type="primary">LOC107487789</name>
</gene>
<evidence type="ECO:0000256" key="9">
    <source>
        <dbReference type="RuleBase" id="RU004020"/>
    </source>
</evidence>
<dbReference type="GO" id="GO:0000978">
    <property type="term" value="F:RNA polymerase II cis-regulatory region sequence-specific DNA binding"/>
    <property type="evidence" value="ECO:0007669"/>
    <property type="project" value="TreeGrafter"/>
</dbReference>
<evidence type="ECO:0000256" key="2">
    <source>
        <dbReference type="ARBA" id="ARBA00011233"/>
    </source>
</evidence>
<proteinExistence type="inferred from homology"/>
<keyword evidence="10" id="KW-0175">Coiled coil</keyword>
<feature type="region of interest" description="Disordered" evidence="11">
    <location>
        <begin position="97"/>
        <end position="161"/>
    </location>
</feature>
<evidence type="ECO:0000256" key="11">
    <source>
        <dbReference type="SAM" id="MobiDB-lite"/>
    </source>
</evidence>
<organism evidence="13 14">
    <name type="scientific">Arachis duranensis</name>
    <name type="common">Wild peanut</name>
    <dbReference type="NCBI Taxonomy" id="130453"/>
    <lineage>
        <taxon>Eukaryota</taxon>
        <taxon>Viridiplantae</taxon>
        <taxon>Streptophyta</taxon>
        <taxon>Embryophyta</taxon>
        <taxon>Tracheophyta</taxon>
        <taxon>Spermatophyta</taxon>
        <taxon>Magnoliopsida</taxon>
        <taxon>eudicotyledons</taxon>
        <taxon>Gunneridae</taxon>
        <taxon>Pentapetalae</taxon>
        <taxon>rosids</taxon>
        <taxon>fabids</taxon>
        <taxon>Fabales</taxon>
        <taxon>Fabaceae</taxon>
        <taxon>Papilionoideae</taxon>
        <taxon>50 kb inversion clade</taxon>
        <taxon>dalbergioids sensu lato</taxon>
        <taxon>Dalbergieae</taxon>
        <taxon>Pterocarpus clade</taxon>
        <taxon>Arachis</taxon>
    </lineage>
</organism>
<dbReference type="GeneID" id="107487789"/>
<evidence type="ECO:0000256" key="5">
    <source>
        <dbReference type="ARBA" id="ARBA00023016"/>
    </source>
</evidence>
<comment type="subcellular location">
    <subcellularLocation>
        <location evidence="1">Nucleus</location>
    </subcellularLocation>
</comment>
<evidence type="ECO:0000256" key="4">
    <source>
        <dbReference type="ARBA" id="ARBA00023015"/>
    </source>
</evidence>
<dbReference type="OrthoDB" id="60033at2759"/>
<evidence type="ECO:0000313" key="13">
    <source>
        <dbReference type="Proteomes" id="UP000515211"/>
    </source>
</evidence>
<dbReference type="PRINTS" id="PR00056">
    <property type="entry name" value="HSFDOMAIN"/>
</dbReference>
<evidence type="ECO:0000256" key="10">
    <source>
        <dbReference type="SAM" id="Coils"/>
    </source>
</evidence>
<dbReference type="InterPro" id="IPR036388">
    <property type="entry name" value="WH-like_DNA-bd_sf"/>
</dbReference>
<protein>
    <submittedName>
        <fullName evidence="14">Heat shock factor protein HSF24</fullName>
    </submittedName>
</protein>